<sequence length="167" mass="17979">MPYSVVIGGGLPHISTANWYTSSSQRIGLFHNCNATIPNTGKCVKNIFQNTNKYSNDAAHNYQVAFSKRFRASGPLAIVAVILQMTAIALSIYSSVLSLPGSSLTCWILPGVQFVISLFMLATIAEASHGINLNGDSSIIYESAFVLTISSTLLALMAADRIYRLSI</sequence>
<comment type="caution">
    <text evidence="2">The sequence shown here is derived from an EMBL/GenBank/DDBJ whole genome shotgun (WGS) entry which is preliminary data.</text>
</comment>
<feature type="transmembrane region" description="Helical" evidence="1">
    <location>
        <begin position="139"/>
        <end position="159"/>
    </location>
</feature>
<organism evidence="2 4">
    <name type="scientific">Didymodactylos carnosus</name>
    <dbReference type="NCBI Taxonomy" id="1234261"/>
    <lineage>
        <taxon>Eukaryota</taxon>
        <taxon>Metazoa</taxon>
        <taxon>Spiralia</taxon>
        <taxon>Gnathifera</taxon>
        <taxon>Rotifera</taxon>
        <taxon>Eurotatoria</taxon>
        <taxon>Bdelloidea</taxon>
        <taxon>Philodinida</taxon>
        <taxon>Philodinidae</taxon>
        <taxon>Didymodactylos</taxon>
    </lineage>
</organism>
<evidence type="ECO:0000313" key="4">
    <source>
        <dbReference type="Proteomes" id="UP000663829"/>
    </source>
</evidence>
<evidence type="ECO:0000256" key="1">
    <source>
        <dbReference type="SAM" id="Phobius"/>
    </source>
</evidence>
<evidence type="ECO:0000313" key="3">
    <source>
        <dbReference type="EMBL" id="CAF3714482.1"/>
    </source>
</evidence>
<dbReference type="EMBL" id="CAJOBC010002081">
    <property type="protein sequence ID" value="CAF3714482.1"/>
    <property type="molecule type" value="Genomic_DNA"/>
</dbReference>
<dbReference type="AlphaFoldDB" id="A0A814C664"/>
<keyword evidence="4" id="KW-1185">Reference proteome</keyword>
<keyword evidence="1" id="KW-0472">Membrane</keyword>
<reference evidence="2" key="1">
    <citation type="submission" date="2021-02" db="EMBL/GenBank/DDBJ databases">
        <authorList>
            <person name="Nowell W R."/>
        </authorList>
    </citation>
    <scope>NUCLEOTIDE SEQUENCE</scope>
</reference>
<name>A0A814C664_9BILA</name>
<feature type="transmembrane region" description="Helical" evidence="1">
    <location>
        <begin position="107"/>
        <end position="127"/>
    </location>
</feature>
<dbReference type="EMBL" id="CAJNOQ010002081">
    <property type="protein sequence ID" value="CAF0937519.1"/>
    <property type="molecule type" value="Genomic_DNA"/>
</dbReference>
<gene>
    <name evidence="2" type="ORF">GPM918_LOCUS10524</name>
    <name evidence="3" type="ORF">SRO942_LOCUS10525</name>
</gene>
<accession>A0A814C664</accession>
<evidence type="ECO:0000313" key="2">
    <source>
        <dbReference type="EMBL" id="CAF0937519.1"/>
    </source>
</evidence>
<protein>
    <submittedName>
        <fullName evidence="2">Uncharacterized protein</fullName>
    </submittedName>
</protein>
<dbReference type="Gene3D" id="1.20.140.150">
    <property type="match status" value="1"/>
</dbReference>
<keyword evidence="1" id="KW-1133">Transmembrane helix</keyword>
<proteinExistence type="predicted"/>
<keyword evidence="1" id="KW-0812">Transmembrane</keyword>
<dbReference type="Proteomes" id="UP000681722">
    <property type="component" value="Unassembled WGS sequence"/>
</dbReference>
<dbReference type="Proteomes" id="UP000663829">
    <property type="component" value="Unassembled WGS sequence"/>
</dbReference>
<feature type="transmembrane region" description="Helical" evidence="1">
    <location>
        <begin position="76"/>
        <end position="95"/>
    </location>
</feature>
<dbReference type="OrthoDB" id="10020032at2759"/>